<sequence>MRQLNCPGYFLVGLSVLFITAQMSWQWLQGGINAHHLLANPNLPAVSDAWGVLIILVLAWLAAKRLSQAQNSAAFWYGLVLALAYGMLLVLLYLNGISQPVALLFFGTYLLALLLPLHRPEIVLGYVAALSLAFGAVLPLLMSSPAILIARLAAKGRRWLLQRRSLKQA</sequence>
<accession>A0ABU7J331</accession>
<keyword evidence="3" id="KW-1185">Reference proteome</keyword>
<protein>
    <submittedName>
        <fullName evidence="2">Uncharacterized protein</fullName>
    </submittedName>
</protein>
<name>A0ABU7J331_9GAMM</name>
<dbReference type="EMBL" id="JAUHLI010000004">
    <property type="protein sequence ID" value="MEE2000910.1"/>
    <property type="molecule type" value="Genomic_DNA"/>
</dbReference>
<feature type="transmembrane region" description="Helical" evidence="1">
    <location>
        <begin position="124"/>
        <end position="150"/>
    </location>
</feature>
<feature type="transmembrane region" description="Helical" evidence="1">
    <location>
        <begin position="45"/>
        <end position="63"/>
    </location>
</feature>
<dbReference type="Proteomes" id="UP001336314">
    <property type="component" value="Unassembled WGS sequence"/>
</dbReference>
<feature type="transmembrane region" description="Helical" evidence="1">
    <location>
        <begin position="75"/>
        <end position="94"/>
    </location>
</feature>
<keyword evidence="1" id="KW-1133">Transmembrane helix</keyword>
<reference evidence="2 3" key="1">
    <citation type="submission" date="2023-07" db="EMBL/GenBank/DDBJ databases">
        <title>Alkalimonas sp., MEB108 novel, alkaliphilic bacterium isolated from Lonar Lake, India.</title>
        <authorList>
            <person name="Joshi A."/>
            <person name="Thite S."/>
        </authorList>
    </citation>
    <scope>NUCLEOTIDE SEQUENCE [LARGE SCALE GENOMIC DNA]</scope>
    <source>
        <strain evidence="2 3">MEB108</strain>
    </source>
</reference>
<evidence type="ECO:0000313" key="3">
    <source>
        <dbReference type="Proteomes" id="UP001336314"/>
    </source>
</evidence>
<keyword evidence="1" id="KW-0472">Membrane</keyword>
<evidence type="ECO:0000256" key="1">
    <source>
        <dbReference type="SAM" id="Phobius"/>
    </source>
</evidence>
<organism evidence="2 3">
    <name type="scientific">Alkalimonas cellulosilytica</name>
    <dbReference type="NCBI Taxonomy" id="3058395"/>
    <lineage>
        <taxon>Bacteria</taxon>
        <taxon>Pseudomonadati</taxon>
        <taxon>Pseudomonadota</taxon>
        <taxon>Gammaproteobacteria</taxon>
        <taxon>Alkalimonas</taxon>
    </lineage>
</organism>
<dbReference type="RefSeq" id="WP_330128039.1">
    <property type="nucleotide sequence ID" value="NZ_JAUHLI010000004.1"/>
</dbReference>
<gene>
    <name evidence="2" type="ORF">QWY20_05550</name>
</gene>
<proteinExistence type="predicted"/>
<comment type="caution">
    <text evidence="2">The sequence shown here is derived from an EMBL/GenBank/DDBJ whole genome shotgun (WGS) entry which is preliminary data.</text>
</comment>
<feature type="transmembrane region" description="Helical" evidence="1">
    <location>
        <begin position="7"/>
        <end position="25"/>
    </location>
</feature>
<keyword evidence="1" id="KW-0812">Transmembrane</keyword>
<evidence type="ECO:0000313" key="2">
    <source>
        <dbReference type="EMBL" id="MEE2000910.1"/>
    </source>
</evidence>